<dbReference type="PIRSF" id="PIRSF000137">
    <property type="entry name" value="Alcohol_oxidase"/>
    <property type="match status" value="1"/>
</dbReference>
<dbReference type="Pfam" id="PF00732">
    <property type="entry name" value="GMC_oxred_N"/>
    <property type="match status" value="1"/>
</dbReference>
<keyword evidence="3" id="KW-0732">Signal</keyword>
<gene>
    <name evidence="5" type="ORF">B0H63DRAFT_440840</name>
</gene>
<sequence>MRATSATALYFVTLFGGSLAAADFAGKGDNIYDFIVVGAGISGLVVANRLTEDRHTSVLVIERGDFDNKPQAIVPYYGNLLDTSVLIRVPAAPDEKLNNLSYSVAAAAVVGGGSVVNGMGYNRGSKADYNGWEALGNPGWGWNGLFQYFVKSTTFTPPSPESAKQWNITWDSSAYGSGPLHLHTPSFQYPDIATFWDAIRSEVPNIGPPSGSSLGAGTGAYWFPSSIDARDMTRSTARKAYYDPVNVTRTNLHLLTGQTAVEILFAPGGGRSLRANGVRMVARFDNTTRHVYARKEVILAAGAMMTPQLLQASGIGPAAVLKAAGVKVKKDMPAVGANFQDHPTTIISYNLTHLSFPNPDTIANNATYNATVWAEYFANKTGPITRGSATTLLYFTRPELDSPAAASALVARLLDQSAASYLPPSYSTSAALLRGFKAQRAILARHLNSSSAAAVTLFAIIGNGVSPAPLLKPLSRGTVTLNPADPYGLPIVTFHTLMNPVDGENIAAIIRRVRKFWQNPKLAPLLVGPNPPSELTPGSQFQTDEEILGELATNHAIFRPSLAHPSGTCAMMPERLGGCVSPELKVYGVHGLRVVDASIMPLIPGGALQGTVYAVAEKAADLIKGRKA</sequence>
<dbReference type="PANTHER" id="PTHR11552:SF115">
    <property type="entry name" value="DEHYDROGENASE XPTC-RELATED"/>
    <property type="match status" value="1"/>
</dbReference>
<accession>A0AAE0K6X4</accession>
<dbReference type="PANTHER" id="PTHR11552">
    <property type="entry name" value="GLUCOSE-METHANOL-CHOLINE GMC OXIDOREDUCTASE"/>
    <property type="match status" value="1"/>
</dbReference>
<organism evidence="5 6">
    <name type="scientific">Podospora didyma</name>
    <dbReference type="NCBI Taxonomy" id="330526"/>
    <lineage>
        <taxon>Eukaryota</taxon>
        <taxon>Fungi</taxon>
        <taxon>Dikarya</taxon>
        <taxon>Ascomycota</taxon>
        <taxon>Pezizomycotina</taxon>
        <taxon>Sordariomycetes</taxon>
        <taxon>Sordariomycetidae</taxon>
        <taxon>Sordariales</taxon>
        <taxon>Podosporaceae</taxon>
        <taxon>Podospora</taxon>
    </lineage>
</organism>
<dbReference type="GO" id="GO:0016614">
    <property type="term" value="F:oxidoreductase activity, acting on CH-OH group of donors"/>
    <property type="evidence" value="ECO:0007669"/>
    <property type="project" value="InterPro"/>
</dbReference>
<feature type="binding site" evidence="2">
    <location>
        <position position="109"/>
    </location>
    <ligand>
        <name>FAD</name>
        <dbReference type="ChEBI" id="CHEBI:57692"/>
    </ligand>
</feature>
<keyword evidence="2" id="KW-0274">FAD</keyword>
<evidence type="ECO:0000256" key="2">
    <source>
        <dbReference type="PIRSR" id="PIRSR000137-2"/>
    </source>
</evidence>
<comment type="similarity">
    <text evidence="1">Belongs to the GMC oxidoreductase family.</text>
</comment>
<dbReference type="Gene3D" id="3.30.560.10">
    <property type="entry name" value="Glucose Oxidase, domain 3"/>
    <property type="match status" value="1"/>
</dbReference>
<dbReference type="Gene3D" id="3.50.50.60">
    <property type="entry name" value="FAD/NAD(P)-binding domain"/>
    <property type="match status" value="1"/>
</dbReference>
<dbReference type="SUPFAM" id="SSF54373">
    <property type="entry name" value="FAD-linked reductases, C-terminal domain"/>
    <property type="match status" value="1"/>
</dbReference>
<comment type="caution">
    <text evidence="5">The sequence shown here is derived from an EMBL/GenBank/DDBJ whole genome shotgun (WGS) entry which is preliminary data.</text>
</comment>
<proteinExistence type="inferred from homology"/>
<dbReference type="Proteomes" id="UP001285441">
    <property type="component" value="Unassembled WGS sequence"/>
</dbReference>
<keyword evidence="2" id="KW-0285">Flavoprotein</keyword>
<evidence type="ECO:0000256" key="1">
    <source>
        <dbReference type="ARBA" id="ARBA00010790"/>
    </source>
</evidence>
<dbReference type="AlphaFoldDB" id="A0AAE0K6X4"/>
<dbReference type="InterPro" id="IPR036188">
    <property type="entry name" value="FAD/NAD-bd_sf"/>
</dbReference>
<dbReference type="InterPro" id="IPR012132">
    <property type="entry name" value="GMC_OxRdtase"/>
</dbReference>
<dbReference type="GO" id="GO:0050660">
    <property type="term" value="F:flavin adenine dinucleotide binding"/>
    <property type="evidence" value="ECO:0007669"/>
    <property type="project" value="InterPro"/>
</dbReference>
<protein>
    <recommendedName>
        <fullName evidence="4">Glucose-methanol-choline oxidoreductase N-terminal domain-containing protein</fullName>
    </recommendedName>
</protein>
<reference evidence="5" key="1">
    <citation type="journal article" date="2023" name="Mol. Phylogenet. Evol.">
        <title>Genome-scale phylogeny and comparative genomics of the fungal order Sordariales.</title>
        <authorList>
            <person name="Hensen N."/>
            <person name="Bonometti L."/>
            <person name="Westerberg I."/>
            <person name="Brannstrom I.O."/>
            <person name="Guillou S."/>
            <person name="Cros-Aarteil S."/>
            <person name="Calhoun S."/>
            <person name="Haridas S."/>
            <person name="Kuo A."/>
            <person name="Mondo S."/>
            <person name="Pangilinan J."/>
            <person name="Riley R."/>
            <person name="LaButti K."/>
            <person name="Andreopoulos B."/>
            <person name="Lipzen A."/>
            <person name="Chen C."/>
            <person name="Yan M."/>
            <person name="Daum C."/>
            <person name="Ng V."/>
            <person name="Clum A."/>
            <person name="Steindorff A."/>
            <person name="Ohm R.A."/>
            <person name="Martin F."/>
            <person name="Silar P."/>
            <person name="Natvig D.O."/>
            <person name="Lalanne C."/>
            <person name="Gautier V."/>
            <person name="Ament-Velasquez S.L."/>
            <person name="Kruys A."/>
            <person name="Hutchinson M.I."/>
            <person name="Powell A.J."/>
            <person name="Barry K."/>
            <person name="Miller A.N."/>
            <person name="Grigoriev I.V."/>
            <person name="Debuchy R."/>
            <person name="Gladieux P."/>
            <person name="Hiltunen Thoren M."/>
            <person name="Johannesson H."/>
        </authorList>
    </citation>
    <scope>NUCLEOTIDE SEQUENCE</scope>
    <source>
        <strain evidence="5">CBS 232.78</strain>
    </source>
</reference>
<name>A0AAE0K6X4_9PEZI</name>
<dbReference type="InterPro" id="IPR007867">
    <property type="entry name" value="GMC_OxRtase_C"/>
</dbReference>
<evidence type="ECO:0000313" key="6">
    <source>
        <dbReference type="Proteomes" id="UP001285441"/>
    </source>
</evidence>
<dbReference type="GO" id="GO:0044550">
    <property type="term" value="P:secondary metabolite biosynthetic process"/>
    <property type="evidence" value="ECO:0007669"/>
    <property type="project" value="TreeGrafter"/>
</dbReference>
<dbReference type="SUPFAM" id="SSF51905">
    <property type="entry name" value="FAD/NAD(P)-binding domain"/>
    <property type="match status" value="1"/>
</dbReference>
<feature type="chain" id="PRO_5041974356" description="Glucose-methanol-choline oxidoreductase N-terminal domain-containing protein" evidence="3">
    <location>
        <begin position="21"/>
        <end position="628"/>
    </location>
</feature>
<dbReference type="InterPro" id="IPR000172">
    <property type="entry name" value="GMC_OxRdtase_N"/>
</dbReference>
<dbReference type="PROSITE" id="PS00624">
    <property type="entry name" value="GMC_OXRED_2"/>
    <property type="match status" value="1"/>
</dbReference>
<feature type="domain" description="Glucose-methanol-choline oxidoreductase N-terminal" evidence="4">
    <location>
        <begin position="302"/>
        <end position="316"/>
    </location>
</feature>
<reference evidence="5" key="2">
    <citation type="submission" date="2023-06" db="EMBL/GenBank/DDBJ databases">
        <authorList>
            <consortium name="Lawrence Berkeley National Laboratory"/>
            <person name="Haridas S."/>
            <person name="Hensen N."/>
            <person name="Bonometti L."/>
            <person name="Westerberg I."/>
            <person name="Brannstrom I.O."/>
            <person name="Guillou S."/>
            <person name="Cros-Aarteil S."/>
            <person name="Calhoun S."/>
            <person name="Kuo A."/>
            <person name="Mondo S."/>
            <person name="Pangilinan J."/>
            <person name="Riley R."/>
            <person name="LaButti K."/>
            <person name="Andreopoulos B."/>
            <person name="Lipzen A."/>
            <person name="Chen C."/>
            <person name="Yanf M."/>
            <person name="Daum C."/>
            <person name="Ng V."/>
            <person name="Clum A."/>
            <person name="Steindorff A."/>
            <person name="Ohm R."/>
            <person name="Martin F."/>
            <person name="Silar P."/>
            <person name="Natvig D."/>
            <person name="Lalanne C."/>
            <person name="Gautier V."/>
            <person name="Ament-velasquez S.L."/>
            <person name="Kruys A."/>
            <person name="Hutchinson M.I."/>
            <person name="Powell A.J."/>
            <person name="Barry K."/>
            <person name="Miller A.N."/>
            <person name="Grigoriev I.V."/>
            <person name="Debuchy R."/>
            <person name="Gladieux P."/>
            <person name="Thoren M.H."/>
            <person name="Johannesson H."/>
        </authorList>
    </citation>
    <scope>NUCLEOTIDE SEQUENCE</scope>
    <source>
        <strain evidence="5">CBS 232.78</strain>
    </source>
</reference>
<evidence type="ECO:0000259" key="4">
    <source>
        <dbReference type="PROSITE" id="PS00624"/>
    </source>
</evidence>
<feature type="signal peptide" evidence="3">
    <location>
        <begin position="1"/>
        <end position="20"/>
    </location>
</feature>
<dbReference type="EMBL" id="JAULSW010000009">
    <property type="protein sequence ID" value="KAK3370445.1"/>
    <property type="molecule type" value="Genomic_DNA"/>
</dbReference>
<evidence type="ECO:0000313" key="5">
    <source>
        <dbReference type="EMBL" id="KAK3370445.1"/>
    </source>
</evidence>
<evidence type="ECO:0000256" key="3">
    <source>
        <dbReference type="SAM" id="SignalP"/>
    </source>
</evidence>
<comment type="cofactor">
    <cofactor evidence="2">
        <name>FAD</name>
        <dbReference type="ChEBI" id="CHEBI:57692"/>
    </cofactor>
</comment>
<keyword evidence="6" id="KW-1185">Reference proteome</keyword>
<dbReference type="Pfam" id="PF05199">
    <property type="entry name" value="GMC_oxred_C"/>
    <property type="match status" value="1"/>
</dbReference>